<name>A0A8B6DSX3_MYTGA</name>
<feature type="region of interest" description="Disordered" evidence="1">
    <location>
        <begin position="405"/>
        <end position="428"/>
    </location>
</feature>
<dbReference type="SUPFAM" id="SSF51126">
    <property type="entry name" value="Pectin lyase-like"/>
    <property type="match status" value="1"/>
</dbReference>
<dbReference type="PANTHER" id="PTHR15535:SF17">
    <property type="entry name" value="TRANSMEMBRANE PROTEIN"/>
    <property type="match status" value="1"/>
</dbReference>
<keyword evidence="3" id="KW-0378">Hydrolase</keyword>
<keyword evidence="4" id="KW-1185">Reference proteome</keyword>
<sequence length="510" mass="57069">MCHDTDEENYPHPPYVRRNSIHHFFARCVTVHGSHGVKVQDNVCYDHLCHGIFLEDGGEKRTVIDGNLVAVTRKCKLIHSDGNPASYWITNPQTIIRNNVAAGSEGMGFWIIFPDKPTGPSESLGFMAFDEANHTKITEMSNNAAHSNNHGLFIDNRIKKIGNELKVEGTNGYYPRTMPLDPKNSLAEDDPVYIDYQTCWKNRENAWIRGGLIFVRWFSSSDQEQFIEKSVFIGETDNIGEPTEVWSSTLNRLLGYPRYLVIPWDDKYPIQGFIFYDGPVYAESIWFDKFTLTTNYTSGALTFLRNNLFSSSSVSHVMDIKYGFVDPTGGNCVYDGDVTVHGFSNLDGDKSATCRDQDGSVTNLTSIQQIVKPGRFYTTASCQYRSTWKMAMCPHKYAKLDVNIDNGSPDRGQTNSIMVRDDEPNSPETLTDDQTAQFMAILGGISLSELVCVCRLMPISISIPGLHSGDQKQVIGQKCPQLPILTRIPMETDISGIAQIGPPIFHIATL</sequence>
<dbReference type="OrthoDB" id="190675at2759"/>
<dbReference type="InterPro" id="IPR055401">
    <property type="entry name" value="CEMIP_beta-hel_dom"/>
</dbReference>
<dbReference type="AlphaFoldDB" id="A0A8B6DSX3"/>
<dbReference type="InterPro" id="IPR012334">
    <property type="entry name" value="Pectin_lyas_fold"/>
</dbReference>
<organism evidence="3 4">
    <name type="scientific">Mytilus galloprovincialis</name>
    <name type="common">Mediterranean mussel</name>
    <dbReference type="NCBI Taxonomy" id="29158"/>
    <lineage>
        <taxon>Eukaryota</taxon>
        <taxon>Metazoa</taxon>
        <taxon>Spiralia</taxon>
        <taxon>Lophotrochozoa</taxon>
        <taxon>Mollusca</taxon>
        <taxon>Bivalvia</taxon>
        <taxon>Autobranchia</taxon>
        <taxon>Pteriomorphia</taxon>
        <taxon>Mytilida</taxon>
        <taxon>Mytiloidea</taxon>
        <taxon>Mytilidae</taxon>
        <taxon>Mytilinae</taxon>
        <taxon>Mytilus</taxon>
    </lineage>
</organism>
<dbReference type="Proteomes" id="UP000596742">
    <property type="component" value="Unassembled WGS sequence"/>
</dbReference>
<dbReference type="EC" id="3.2.1.35" evidence="3"/>
<evidence type="ECO:0000259" key="2">
    <source>
        <dbReference type="Pfam" id="PF24606"/>
    </source>
</evidence>
<proteinExistence type="predicted"/>
<accession>A0A8B6DSX3</accession>
<dbReference type="EMBL" id="UYJE01003892">
    <property type="protein sequence ID" value="VDI23214.1"/>
    <property type="molecule type" value="Genomic_DNA"/>
</dbReference>
<keyword evidence="3" id="KW-0326">Glycosidase</keyword>
<protein>
    <submittedName>
        <fullName evidence="3">Cell migration-inducing and hyaluronan-binding protein</fullName>
        <ecNumber evidence="3">3.2.1.35</ecNumber>
    </submittedName>
</protein>
<dbReference type="GO" id="GO:0004415">
    <property type="term" value="F:hyalurononglucosaminidase activity"/>
    <property type="evidence" value="ECO:0007669"/>
    <property type="project" value="UniProtKB-EC"/>
</dbReference>
<evidence type="ECO:0000313" key="4">
    <source>
        <dbReference type="Proteomes" id="UP000596742"/>
    </source>
</evidence>
<reference evidence="3" key="1">
    <citation type="submission" date="2018-11" db="EMBL/GenBank/DDBJ databases">
        <authorList>
            <person name="Alioto T."/>
            <person name="Alioto T."/>
        </authorList>
    </citation>
    <scope>NUCLEOTIDE SEQUENCE</scope>
</reference>
<feature type="domain" description="CEMIP beta-helix" evidence="2">
    <location>
        <begin position="1"/>
        <end position="151"/>
    </location>
</feature>
<evidence type="ECO:0000313" key="3">
    <source>
        <dbReference type="EMBL" id="VDI23214.1"/>
    </source>
</evidence>
<gene>
    <name evidence="3" type="ORF">MGAL_10B064258</name>
</gene>
<dbReference type="Gene3D" id="2.160.20.10">
    <property type="entry name" value="Single-stranded right-handed beta-helix, Pectin lyase-like"/>
    <property type="match status" value="1"/>
</dbReference>
<evidence type="ECO:0000256" key="1">
    <source>
        <dbReference type="SAM" id="MobiDB-lite"/>
    </source>
</evidence>
<dbReference type="Pfam" id="PF24606">
    <property type="entry name" value="CEMIP_beta-hel"/>
    <property type="match status" value="1"/>
</dbReference>
<dbReference type="InterPro" id="IPR011050">
    <property type="entry name" value="Pectin_lyase_fold/virulence"/>
</dbReference>
<dbReference type="InterPro" id="IPR052252">
    <property type="entry name" value="CEMIP/CEMIP2"/>
</dbReference>
<dbReference type="PANTHER" id="PTHR15535">
    <property type="entry name" value="TRANSMEMBRANE PROTEIN 2-RELATED"/>
    <property type="match status" value="1"/>
</dbReference>
<comment type="caution">
    <text evidence="3">The sequence shown here is derived from an EMBL/GenBank/DDBJ whole genome shotgun (WGS) entry which is preliminary data.</text>
</comment>